<evidence type="ECO:0008006" key="4">
    <source>
        <dbReference type="Google" id="ProtNLM"/>
    </source>
</evidence>
<reference evidence="2" key="1">
    <citation type="journal article" date="2022" name="Cell">
        <title>Design, construction, and in vivo augmentation of a complex gut microbiome.</title>
        <authorList>
            <person name="Cheng A.G."/>
            <person name="Ho P.Y."/>
            <person name="Aranda-Diaz A."/>
            <person name="Jain S."/>
            <person name="Yu F.B."/>
            <person name="Meng X."/>
            <person name="Wang M."/>
            <person name="Iakiviak M."/>
            <person name="Nagashima K."/>
            <person name="Zhao A."/>
            <person name="Murugkar P."/>
            <person name="Patil A."/>
            <person name="Atabakhsh K."/>
            <person name="Weakley A."/>
            <person name="Yan J."/>
            <person name="Brumbaugh A.R."/>
            <person name="Higginbottom S."/>
            <person name="Dimas A."/>
            <person name="Shiver A.L."/>
            <person name="Deutschbauer A."/>
            <person name="Neff N."/>
            <person name="Sonnenburg J.L."/>
            <person name="Huang K.C."/>
            <person name="Fischbach M.A."/>
        </authorList>
    </citation>
    <scope>NUCLEOTIDE SEQUENCE</scope>
    <source>
        <strain evidence="2">DSM 19829</strain>
    </source>
</reference>
<evidence type="ECO:0000256" key="1">
    <source>
        <dbReference type="SAM" id="MobiDB-lite"/>
    </source>
</evidence>
<keyword evidence="3" id="KW-1185">Reference proteome</keyword>
<evidence type="ECO:0000313" key="2">
    <source>
        <dbReference type="EMBL" id="UWP60839.1"/>
    </source>
</evidence>
<proteinExistence type="predicted"/>
<evidence type="ECO:0000313" key="3">
    <source>
        <dbReference type="Proteomes" id="UP001060164"/>
    </source>
</evidence>
<feature type="region of interest" description="Disordered" evidence="1">
    <location>
        <begin position="1"/>
        <end position="23"/>
    </location>
</feature>
<organism evidence="2 3">
    <name type="scientific">Ruminococcus gauvreauii</name>
    <dbReference type="NCBI Taxonomy" id="438033"/>
    <lineage>
        <taxon>Bacteria</taxon>
        <taxon>Bacillati</taxon>
        <taxon>Bacillota</taxon>
        <taxon>Clostridia</taxon>
        <taxon>Eubacteriales</taxon>
        <taxon>Oscillospiraceae</taxon>
        <taxon>Ruminococcus</taxon>
    </lineage>
</organism>
<protein>
    <recommendedName>
        <fullName evidence="4">ABM domain-containing protein</fullName>
    </recommendedName>
</protein>
<dbReference type="InterPro" id="IPR011008">
    <property type="entry name" value="Dimeric_a/b-barrel"/>
</dbReference>
<sequence>MWGIAETDNCGRTPITGQQGHGSRNIHMETTAWIFSYKLKKNVSEEQFIDRTKKLHDEVISKAKGFISWEHYLQDKMWTDFVLWETEEDAHNATTVGQGKEVTENFYACIQMNTCRTLISQLVKKY</sequence>
<dbReference type="EMBL" id="CP102290">
    <property type="protein sequence ID" value="UWP60839.1"/>
    <property type="molecule type" value="Genomic_DNA"/>
</dbReference>
<gene>
    <name evidence="2" type="ORF">NQ502_07340</name>
</gene>
<dbReference type="RefSeq" id="WP_242830211.1">
    <property type="nucleotide sequence ID" value="NZ_CABLBR010000003.1"/>
</dbReference>
<dbReference type="Proteomes" id="UP001060164">
    <property type="component" value="Chromosome"/>
</dbReference>
<dbReference type="SUPFAM" id="SSF54909">
    <property type="entry name" value="Dimeric alpha+beta barrel"/>
    <property type="match status" value="1"/>
</dbReference>
<accession>A0ABY5VJQ7</accession>
<name>A0ABY5VJQ7_9FIRM</name>